<dbReference type="EMBL" id="DXIE01000048">
    <property type="protein sequence ID" value="HIV62830.1"/>
    <property type="molecule type" value="Genomic_DNA"/>
</dbReference>
<evidence type="ECO:0000256" key="2">
    <source>
        <dbReference type="ARBA" id="ARBA00022801"/>
    </source>
</evidence>
<comment type="caution">
    <text evidence="5">The sequence shown here is derived from an EMBL/GenBank/DDBJ whole genome shotgun (WGS) entry which is preliminary data.</text>
</comment>
<dbReference type="Gene3D" id="2.30.40.10">
    <property type="entry name" value="Urease, subunit C, domain 1"/>
    <property type="match status" value="1"/>
</dbReference>
<keyword evidence="2" id="KW-0378">Hydrolase</keyword>
<dbReference type="CDD" id="cd01298">
    <property type="entry name" value="ATZ_TRZ_like"/>
    <property type="match status" value="1"/>
</dbReference>
<sequence>MLFEHIDYLDENFEVKKDAFIGVKDGKIAYIGTEKPEEDFGEVYNGKHGLMMSGFVNAHSHAPMTLLRGYGENLPLDRWLNEKIFPFEDKLTDNAIAASTTLACAEMIRFGTVSFSDMYFFSQTMAKSILDSGMKCNLSRGLTVFSDQDYEQLEAYKDNVDLLKNYQNAGNGRLKIDLCIHGEYTTTPKVVEALAKHAKSENVNVHIHLSETKKEHEECKQRHGKTPAKYFADLGLFDQPTTAAHCVWVEDEDIELLKKYGVTVACNPVSNIKLASGFAPIPKMLEKGVNIALGTDGCASNNNLNIMQDLYLFALLYKGVTGDPTVVTPKQALMAATLNGFKSQGRMDSGKIALGQKADIIVINTDVPNMYPATDIACNLVYAAQGNDIKLTMVDGKVLYKDGEYLTIDIERAKAQTQMHTDAILQQL</sequence>
<evidence type="ECO:0000259" key="4">
    <source>
        <dbReference type="Pfam" id="PF01979"/>
    </source>
</evidence>
<accession>A0A9D1PJD2</accession>
<organism evidence="5 6">
    <name type="scientific">Candidatus Butyricicoccus avistercoris</name>
    <dbReference type="NCBI Taxonomy" id="2838518"/>
    <lineage>
        <taxon>Bacteria</taxon>
        <taxon>Bacillati</taxon>
        <taxon>Bacillota</taxon>
        <taxon>Clostridia</taxon>
        <taxon>Eubacteriales</taxon>
        <taxon>Butyricicoccaceae</taxon>
        <taxon>Butyricicoccus</taxon>
    </lineage>
</organism>
<dbReference type="InterPro" id="IPR032466">
    <property type="entry name" value="Metal_Hydrolase"/>
</dbReference>
<evidence type="ECO:0000313" key="6">
    <source>
        <dbReference type="Proteomes" id="UP000886808"/>
    </source>
</evidence>
<evidence type="ECO:0000256" key="1">
    <source>
        <dbReference type="ARBA" id="ARBA00022723"/>
    </source>
</evidence>
<name>A0A9D1PJD2_9FIRM</name>
<evidence type="ECO:0000256" key="3">
    <source>
        <dbReference type="ARBA" id="ARBA00022833"/>
    </source>
</evidence>
<dbReference type="Pfam" id="PF01979">
    <property type="entry name" value="Amidohydro_1"/>
    <property type="match status" value="1"/>
</dbReference>
<dbReference type="PANTHER" id="PTHR43794:SF11">
    <property type="entry name" value="AMIDOHYDROLASE-RELATED DOMAIN-CONTAINING PROTEIN"/>
    <property type="match status" value="1"/>
</dbReference>
<gene>
    <name evidence="5" type="ORF">H9746_08335</name>
</gene>
<dbReference type="Proteomes" id="UP000886808">
    <property type="component" value="Unassembled WGS sequence"/>
</dbReference>
<dbReference type="GO" id="GO:0046872">
    <property type="term" value="F:metal ion binding"/>
    <property type="evidence" value="ECO:0007669"/>
    <property type="project" value="UniProtKB-KW"/>
</dbReference>
<feature type="domain" description="Amidohydrolase-related" evidence="4">
    <location>
        <begin position="51"/>
        <end position="398"/>
    </location>
</feature>
<keyword evidence="3" id="KW-0862">Zinc</keyword>
<dbReference type="SUPFAM" id="SSF51338">
    <property type="entry name" value="Composite domain of metallo-dependent hydrolases"/>
    <property type="match status" value="1"/>
</dbReference>
<dbReference type="Gene3D" id="3.20.20.140">
    <property type="entry name" value="Metal-dependent hydrolases"/>
    <property type="match status" value="1"/>
</dbReference>
<evidence type="ECO:0000313" key="5">
    <source>
        <dbReference type="EMBL" id="HIV62830.1"/>
    </source>
</evidence>
<reference evidence="5" key="1">
    <citation type="journal article" date="2021" name="PeerJ">
        <title>Extensive microbial diversity within the chicken gut microbiome revealed by metagenomics and culture.</title>
        <authorList>
            <person name="Gilroy R."/>
            <person name="Ravi A."/>
            <person name="Getino M."/>
            <person name="Pursley I."/>
            <person name="Horton D.L."/>
            <person name="Alikhan N.F."/>
            <person name="Baker D."/>
            <person name="Gharbi K."/>
            <person name="Hall N."/>
            <person name="Watson M."/>
            <person name="Adriaenssens E.M."/>
            <person name="Foster-Nyarko E."/>
            <person name="Jarju S."/>
            <person name="Secka A."/>
            <person name="Antonio M."/>
            <person name="Oren A."/>
            <person name="Chaudhuri R.R."/>
            <person name="La Ragione R."/>
            <person name="Hildebrand F."/>
            <person name="Pallen M.J."/>
        </authorList>
    </citation>
    <scope>NUCLEOTIDE SEQUENCE</scope>
    <source>
        <strain evidence="5">CHK193-4272</strain>
    </source>
</reference>
<dbReference type="FunFam" id="3.20.20.140:FF:000014">
    <property type="entry name" value="5-methylthioadenosine/S-adenosylhomocysteine deaminase"/>
    <property type="match status" value="1"/>
</dbReference>
<dbReference type="SUPFAM" id="SSF51556">
    <property type="entry name" value="Metallo-dependent hydrolases"/>
    <property type="match status" value="1"/>
</dbReference>
<dbReference type="PANTHER" id="PTHR43794">
    <property type="entry name" value="AMINOHYDROLASE SSNA-RELATED"/>
    <property type="match status" value="1"/>
</dbReference>
<dbReference type="GO" id="GO:0019239">
    <property type="term" value="F:deaminase activity"/>
    <property type="evidence" value="ECO:0007669"/>
    <property type="project" value="UniProtKB-ARBA"/>
</dbReference>
<dbReference type="GO" id="GO:0016814">
    <property type="term" value="F:hydrolase activity, acting on carbon-nitrogen (but not peptide) bonds, in cyclic amidines"/>
    <property type="evidence" value="ECO:0007669"/>
    <property type="project" value="UniProtKB-ARBA"/>
</dbReference>
<dbReference type="InterPro" id="IPR006680">
    <property type="entry name" value="Amidohydro-rel"/>
</dbReference>
<dbReference type="InterPro" id="IPR011059">
    <property type="entry name" value="Metal-dep_hydrolase_composite"/>
</dbReference>
<dbReference type="InterPro" id="IPR050287">
    <property type="entry name" value="MTA/SAH_deaminase"/>
</dbReference>
<dbReference type="AlphaFoldDB" id="A0A9D1PJD2"/>
<protein>
    <submittedName>
        <fullName evidence="5">Amidohydrolase</fullName>
    </submittedName>
</protein>
<proteinExistence type="predicted"/>
<reference evidence="5" key="2">
    <citation type="submission" date="2021-04" db="EMBL/GenBank/DDBJ databases">
        <authorList>
            <person name="Gilroy R."/>
        </authorList>
    </citation>
    <scope>NUCLEOTIDE SEQUENCE</scope>
    <source>
        <strain evidence="5">CHK193-4272</strain>
    </source>
</reference>
<keyword evidence="1" id="KW-0479">Metal-binding</keyword>